<dbReference type="Pfam" id="PF00144">
    <property type="entry name" value="Beta-lactamase"/>
    <property type="match status" value="1"/>
</dbReference>
<evidence type="ECO:0000313" key="6">
    <source>
        <dbReference type="Proteomes" id="UP001177595"/>
    </source>
</evidence>
<dbReference type="Gene3D" id="3.40.710.10">
    <property type="entry name" value="DD-peptidase/beta-lactamase superfamily"/>
    <property type="match status" value="1"/>
</dbReference>
<dbReference type="EC" id="3.4.-.-" evidence="5"/>
<evidence type="ECO:0000259" key="3">
    <source>
        <dbReference type="Pfam" id="PF00144"/>
    </source>
</evidence>
<name>A0AA95K5X3_9GAMM</name>
<dbReference type="EMBL" id="CP123498">
    <property type="protein sequence ID" value="WGL95125.1"/>
    <property type="molecule type" value="Genomic_DNA"/>
</dbReference>
<gene>
    <name evidence="5" type="primary">ampH</name>
    <name evidence="4" type="ORF">QE207_15895</name>
    <name evidence="5" type="ORF">QE210_00885</name>
</gene>
<feature type="signal peptide" evidence="2">
    <location>
        <begin position="1"/>
        <end position="22"/>
    </location>
</feature>
<evidence type="ECO:0000256" key="1">
    <source>
        <dbReference type="ARBA" id="ARBA00038473"/>
    </source>
</evidence>
<dbReference type="PANTHER" id="PTHR22935">
    <property type="entry name" value="PENICILLIN-BINDING PROTEIN"/>
    <property type="match status" value="1"/>
</dbReference>
<dbReference type="GO" id="GO:0016787">
    <property type="term" value="F:hydrolase activity"/>
    <property type="evidence" value="ECO:0007669"/>
    <property type="project" value="UniProtKB-KW"/>
</dbReference>
<dbReference type="InterPro" id="IPR051478">
    <property type="entry name" value="Beta-lactamase-like_AB/R"/>
</dbReference>
<keyword evidence="2" id="KW-0732">Signal</keyword>
<dbReference type="NCBIfam" id="NF007943">
    <property type="entry name" value="PRK10662.1"/>
    <property type="match status" value="1"/>
</dbReference>
<dbReference type="InterPro" id="IPR001466">
    <property type="entry name" value="Beta-lactam-related"/>
</dbReference>
<evidence type="ECO:0000256" key="2">
    <source>
        <dbReference type="SAM" id="SignalP"/>
    </source>
</evidence>
<protein>
    <submittedName>
        <fullName evidence="5">D-alanyl-D-alanine-carboxypeptidase/endopeptidase AmpH</fullName>
        <ecNumber evidence="5">3.4.-.-</ecNumber>
    </submittedName>
</protein>
<feature type="domain" description="Beta-lactamase-related" evidence="3">
    <location>
        <begin position="66"/>
        <end position="384"/>
    </location>
</feature>
<sequence>MQLFCLKFFSAFTLFISLTGCSSSTTVTKFPSAKTASSSPTALEILNRHQPTTEKTTDLVDRFASQIFTETNPQGMAIVVIDNDQIVTRYYGETAPGSRKTPGPDSLIRIASLTKLMTSEVMIKLEADKKLRITDPLQNYSYFGTHIPIYNGKEPIRLYHLASHTSGLPREQPGGKIGRPVFVWPTQTNRWAWLKKAKMKCLPGTKAAYSNLAYDLLADALAKAAGKSYKQLFAEKITLPSEMYDTTFTPTTHQCSRLMVGYKSSPCISTLAAAGSGGVYSTPADMQRWMQQFLSTHPQVSKTTAQREQAIYFARDMLTDIKGMDVAGHADGIGLGWVYMNPRDGIPGIYQKTGGGGGFNTYMTMIPQQRIGIFAVISRKKGSKFSRLTQGINDLTAALTINHNNDTFQPTKQDFAVNLVKKLLESPDHG</sequence>
<evidence type="ECO:0000313" key="5">
    <source>
        <dbReference type="EMBL" id="WGM01715.1"/>
    </source>
</evidence>
<comment type="similarity">
    <text evidence="1">Belongs to the beta-lactamase family.</text>
</comment>
<dbReference type="InterPro" id="IPR012338">
    <property type="entry name" value="Beta-lactam/transpept-like"/>
</dbReference>
<dbReference type="Proteomes" id="UP001177597">
    <property type="component" value="Chromosome"/>
</dbReference>
<dbReference type="PANTHER" id="PTHR22935:SF95">
    <property type="entry name" value="BETA-LACTAMASE-LIKE 1-RELATED"/>
    <property type="match status" value="1"/>
</dbReference>
<dbReference type="EMBL" id="CP123504">
    <property type="protein sequence ID" value="WGM01715.1"/>
    <property type="molecule type" value="Genomic_DNA"/>
</dbReference>
<evidence type="ECO:0000313" key="4">
    <source>
        <dbReference type="EMBL" id="WGL95125.1"/>
    </source>
</evidence>
<proteinExistence type="inferred from homology"/>
<dbReference type="SUPFAM" id="SSF56601">
    <property type="entry name" value="beta-lactamase/transpeptidase-like"/>
    <property type="match status" value="1"/>
</dbReference>
<organism evidence="5 6">
    <name type="scientific">Arsenophonus nasoniae</name>
    <name type="common">son-killer infecting Nasonia vitripennis</name>
    <dbReference type="NCBI Taxonomy" id="638"/>
    <lineage>
        <taxon>Bacteria</taxon>
        <taxon>Pseudomonadati</taxon>
        <taxon>Pseudomonadota</taxon>
        <taxon>Gammaproteobacteria</taxon>
        <taxon>Enterobacterales</taxon>
        <taxon>Morganellaceae</taxon>
        <taxon>Arsenophonus</taxon>
    </lineage>
</organism>
<dbReference type="RefSeq" id="WP_280625148.1">
    <property type="nucleotide sequence ID" value="NZ_CP123498.1"/>
</dbReference>
<reference evidence="5" key="1">
    <citation type="submission" date="2023-04" db="EMBL/GenBank/DDBJ databases">
        <title>Genome dynamics across the evolutionary transition to endosymbiosis.</title>
        <authorList>
            <person name="Siozios S."/>
            <person name="Nadal-Jimenez P."/>
            <person name="Azagi T."/>
            <person name="Sprong H."/>
            <person name="Frost C.L."/>
            <person name="Parratt S.R."/>
            <person name="Taylor G."/>
            <person name="Brettell L."/>
            <person name="Lew K.C."/>
            <person name="Croft L."/>
            <person name="King K.C."/>
            <person name="Brockhurst M.A."/>
            <person name="Hypsa V."/>
            <person name="Novakova E."/>
            <person name="Darby A.C."/>
            <person name="Hurst G.D.D."/>
        </authorList>
    </citation>
    <scope>NUCLEOTIDE SEQUENCE</scope>
    <source>
        <strain evidence="4">AIh</strain>
        <strain evidence="5">APv</strain>
    </source>
</reference>
<dbReference type="PROSITE" id="PS51257">
    <property type="entry name" value="PROKAR_LIPOPROTEIN"/>
    <property type="match status" value="1"/>
</dbReference>
<dbReference type="Proteomes" id="UP001177595">
    <property type="component" value="Chromosome"/>
</dbReference>
<dbReference type="AlphaFoldDB" id="A0AA95K5X3"/>
<accession>A0AA95K5X3</accession>
<keyword evidence="5" id="KW-0378">Hydrolase</keyword>
<feature type="chain" id="PRO_5041590701" evidence="2">
    <location>
        <begin position="23"/>
        <end position="430"/>
    </location>
</feature>